<keyword evidence="5" id="KW-1185">Reference proteome</keyword>
<dbReference type="InterPro" id="IPR013094">
    <property type="entry name" value="AB_hydrolase_3"/>
</dbReference>
<feature type="domain" description="Alpha/beta hydrolase fold-3" evidence="3">
    <location>
        <begin position="59"/>
        <end position="135"/>
    </location>
</feature>
<keyword evidence="1" id="KW-0378">Hydrolase</keyword>
<dbReference type="GeneID" id="81359915"/>
<dbReference type="PANTHER" id="PTHR48081:SF8">
    <property type="entry name" value="ALPHA_BETA HYDROLASE FOLD-3 DOMAIN-CONTAINING PROTEIN-RELATED"/>
    <property type="match status" value="1"/>
</dbReference>
<reference evidence="4" key="2">
    <citation type="journal article" date="2023" name="IMA Fungus">
        <title>Comparative genomic study of the Penicillium genus elucidates a diverse pangenome and 15 lateral gene transfer events.</title>
        <authorList>
            <person name="Petersen C."/>
            <person name="Sorensen T."/>
            <person name="Nielsen M.R."/>
            <person name="Sondergaard T.E."/>
            <person name="Sorensen J.L."/>
            <person name="Fitzpatrick D.A."/>
            <person name="Frisvad J.C."/>
            <person name="Nielsen K.L."/>
        </authorList>
    </citation>
    <scope>NUCLEOTIDE SEQUENCE</scope>
    <source>
        <strain evidence="4">IBT 30761</strain>
    </source>
</reference>
<dbReference type="Pfam" id="PF07859">
    <property type="entry name" value="Abhydrolase_3"/>
    <property type="match status" value="1"/>
</dbReference>
<organism evidence="4 5">
    <name type="scientific">Penicillium argentinense</name>
    <dbReference type="NCBI Taxonomy" id="1131581"/>
    <lineage>
        <taxon>Eukaryota</taxon>
        <taxon>Fungi</taxon>
        <taxon>Dikarya</taxon>
        <taxon>Ascomycota</taxon>
        <taxon>Pezizomycotina</taxon>
        <taxon>Eurotiomycetes</taxon>
        <taxon>Eurotiomycetidae</taxon>
        <taxon>Eurotiales</taxon>
        <taxon>Aspergillaceae</taxon>
        <taxon>Penicillium</taxon>
    </lineage>
</organism>
<dbReference type="AlphaFoldDB" id="A0A9W9K1W7"/>
<dbReference type="Gene3D" id="3.40.50.1820">
    <property type="entry name" value="alpha/beta hydrolase"/>
    <property type="match status" value="1"/>
</dbReference>
<accession>A0A9W9K1W7</accession>
<evidence type="ECO:0000313" key="4">
    <source>
        <dbReference type="EMBL" id="KAJ5089760.1"/>
    </source>
</evidence>
<name>A0A9W9K1W7_9EURO</name>
<gene>
    <name evidence="4" type="ORF">N7532_008444</name>
</gene>
<dbReference type="SUPFAM" id="SSF53474">
    <property type="entry name" value="alpha/beta-Hydrolases"/>
    <property type="match status" value="1"/>
</dbReference>
<evidence type="ECO:0000256" key="2">
    <source>
        <dbReference type="SAM" id="MobiDB-lite"/>
    </source>
</evidence>
<dbReference type="Proteomes" id="UP001149074">
    <property type="component" value="Unassembled WGS sequence"/>
</dbReference>
<protein>
    <recommendedName>
        <fullName evidence="3">Alpha/beta hydrolase fold-3 domain-containing protein</fullName>
    </recommendedName>
</protein>
<evidence type="ECO:0000259" key="3">
    <source>
        <dbReference type="Pfam" id="PF07859"/>
    </source>
</evidence>
<reference evidence="4" key="1">
    <citation type="submission" date="2022-11" db="EMBL/GenBank/DDBJ databases">
        <authorList>
            <person name="Petersen C."/>
        </authorList>
    </citation>
    <scope>NUCLEOTIDE SEQUENCE</scope>
    <source>
        <strain evidence="4">IBT 30761</strain>
    </source>
</reference>
<dbReference type="PANTHER" id="PTHR48081">
    <property type="entry name" value="AB HYDROLASE SUPERFAMILY PROTEIN C4A8.06C"/>
    <property type="match status" value="1"/>
</dbReference>
<evidence type="ECO:0000256" key="1">
    <source>
        <dbReference type="ARBA" id="ARBA00022801"/>
    </source>
</evidence>
<evidence type="ECO:0000313" key="5">
    <source>
        <dbReference type="Proteomes" id="UP001149074"/>
    </source>
</evidence>
<proteinExistence type="predicted"/>
<dbReference type="GO" id="GO:0016787">
    <property type="term" value="F:hydrolase activity"/>
    <property type="evidence" value="ECO:0007669"/>
    <property type="project" value="UniProtKB-KW"/>
</dbReference>
<comment type="caution">
    <text evidence="4">The sequence shown here is derived from an EMBL/GenBank/DDBJ whole genome shotgun (WGS) entry which is preliminary data.</text>
</comment>
<dbReference type="InterPro" id="IPR029058">
    <property type="entry name" value="AB_hydrolase_fold"/>
</dbReference>
<dbReference type="GO" id="GO:0017000">
    <property type="term" value="P:antibiotic biosynthetic process"/>
    <property type="evidence" value="ECO:0007669"/>
    <property type="project" value="UniProtKB-ARBA"/>
</dbReference>
<feature type="region of interest" description="Disordered" evidence="2">
    <location>
        <begin position="1"/>
        <end position="57"/>
    </location>
</feature>
<dbReference type="OrthoDB" id="408631at2759"/>
<dbReference type="EMBL" id="JAPQKI010000009">
    <property type="protein sequence ID" value="KAJ5089760.1"/>
    <property type="molecule type" value="Genomic_DNA"/>
</dbReference>
<sequence>MAPSFERLAASPRPKNDGSAGISIDFRGRLGPMMSKFPQPPDVQQKRKGVDTATPGPALVHAHGGGMAMGTVPLMEDYIGNLVQETGTQIFSVEHQRAPEHPFPTPAEDCYASLVWVTTHADQFSIDPHRIGTMG</sequence>
<dbReference type="InterPro" id="IPR050300">
    <property type="entry name" value="GDXG_lipolytic_enzyme"/>
</dbReference>
<dbReference type="GO" id="GO:0072330">
    <property type="term" value="P:monocarboxylic acid biosynthetic process"/>
    <property type="evidence" value="ECO:0007669"/>
    <property type="project" value="UniProtKB-ARBA"/>
</dbReference>
<dbReference type="RefSeq" id="XP_056471742.1">
    <property type="nucleotide sequence ID" value="XM_056620936.1"/>
</dbReference>